<evidence type="ECO:0000313" key="4">
    <source>
        <dbReference type="Proteomes" id="UP001526246"/>
    </source>
</evidence>
<dbReference type="SUPFAM" id="SSF54909">
    <property type="entry name" value="Dimeric alpha+beta barrel"/>
    <property type="match status" value="1"/>
</dbReference>
<dbReference type="InterPro" id="IPR005545">
    <property type="entry name" value="YCII"/>
</dbReference>
<name>A0ABT3JEW3_9SPHN</name>
<protein>
    <submittedName>
        <fullName evidence="3">YciI family protein</fullName>
    </submittedName>
</protein>
<dbReference type="RefSeq" id="WP_264881922.1">
    <property type="nucleotide sequence ID" value="NZ_JAPDOB010000001.1"/>
</dbReference>
<comment type="caution">
    <text evidence="3">The sequence shown here is derived from an EMBL/GenBank/DDBJ whole genome shotgun (WGS) entry which is preliminary data.</text>
</comment>
<evidence type="ECO:0000256" key="1">
    <source>
        <dbReference type="ARBA" id="ARBA00007689"/>
    </source>
</evidence>
<sequence>MLFAIMGFYKPEAELHLADLQDEVNEFVGQPLKQIRVAGPLFDEHDRRMGNLMLVDAADFDEAKRLLGISPFYQHDLYERTIVTEFRIEVGKLTGP</sequence>
<organism evidence="3 4">
    <name type="scientific">Sphingomonas arvum</name>
    <dbReference type="NCBI Taxonomy" id="2992113"/>
    <lineage>
        <taxon>Bacteria</taxon>
        <taxon>Pseudomonadati</taxon>
        <taxon>Pseudomonadota</taxon>
        <taxon>Alphaproteobacteria</taxon>
        <taxon>Sphingomonadales</taxon>
        <taxon>Sphingomonadaceae</taxon>
        <taxon>Sphingomonas</taxon>
    </lineage>
</organism>
<accession>A0ABT3JEW3</accession>
<reference evidence="3 4" key="1">
    <citation type="submission" date="2022-10" db="EMBL/GenBank/DDBJ databases">
        <title>Sphingomonas sp.</title>
        <authorList>
            <person name="Jin C."/>
        </authorList>
    </citation>
    <scope>NUCLEOTIDE SEQUENCE [LARGE SCALE GENOMIC DNA]</scope>
    <source>
        <strain evidence="3 4">BN140010</strain>
    </source>
</reference>
<feature type="domain" description="YCII-related" evidence="2">
    <location>
        <begin position="1"/>
        <end position="87"/>
    </location>
</feature>
<evidence type="ECO:0000259" key="2">
    <source>
        <dbReference type="Pfam" id="PF03795"/>
    </source>
</evidence>
<proteinExistence type="inferred from homology"/>
<dbReference type="EMBL" id="JAPDOB010000001">
    <property type="protein sequence ID" value="MCW3797607.1"/>
    <property type="molecule type" value="Genomic_DNA"/>
</dbReference>
<gene>
    <name evidence="3" type="ORF">OMW55_07300</name>
</gene>
<evidence type="ECO:0000313" key="3">
    <source>
        <dbReference type="EMBL" id="MCW3797607.1"/>
    </source>
</evidence>
<dbReference type="Pfam" id="PF03795">
    <property type="entry name" value="YCII"/>
    <property type="match status" value="1"/>
</dbReference>
<dbReference type="InterPro" id="IPR011008">
    <property type="entry name" value="Dimeric_a/b-barrel"/>
</dbReference>
<keyword evidence="4" id="KW-1185">Reference proteome</keyword>
<dbReference type="Proteomes" id="UP001526246">
    <property type="component" value="Unassembled WGS sequence"/>
</dbReference>
<comment type="similarity">
    <text evidence="1">Belongs to the YciI family.</text>
</comment>
<dbReference type="Gene3D" id="3.30.70.1060">
    <property type="entry name" value="Dimeric alpha+beta barrel"/>
    <property type="match status" value="1"/>
</dbReference>